<accession>A0A392TA07</accession>
<dbReference type="EMBL" id="LXQA010537763">
    <property type="protein sequence ID" value="MCI57941.1"/>
    <property type="molecule type" value="Genomic_DNA"/>
</dbReference>
<dbReference type="InterPro" id="IPR000109">
    <property type="entry name" value="POT_fam"/>
</dbReference>
<protein>
    <submittedName>
        <fullName evidence="6">Peptide transporter PTR2-like</fullName>
    </submittedName>
</protein>
<dbReference type="Pfam" id="PF00854">
    <property type="entry name" value="PTR2"/>
    <property type="match status" value="1"/>
</dbReference>
<reference evidence="6 7" key="1">
    <citation type="journal article" date="2018" name="Front. Plant Sci.">
        <title>Red Clover (Trifolium pratense) and Zigzag Clover (T. medium) - A Picture of Genomic Similarities and Differences.</title>
        <authorList>
            <person name="Dluhosova J."/>
            <person name="Istvanek J."/>
            <person name="Nedelnik J."/>
            <person name="Repkova J."/>
        </authorList>
    </citation>
    <scope>NUCLEOTIDE SEQUENCE [LARGE SCALE GENOMIC DNA]</scope>
    <source>
        <strain evidence="7">cv. 10/8</strain>
        <tissue evidence="6">Leaf</tissue>
    </source>
</reference>
<comment type="subcellular location">
    <subcellularLocation>
        <location evidence="1">Membrane</location>
        <topology evidence="1">Multi-pass membrane protein</topology>
    </subcellularLocation>
</comment>
<dbReference type="GO" id="GO:0016020">
    <property type="term" value="C:membrane"/>
    <property type="evidence" value="ECO:0007669"/>
    <property type="project" value="UniProtKB-SubCell"/>
</dbReference>
<organism evidence="6 7">
    <name type="scientific">Trifolium medium</name>
    <dbReference type="NCBI Taxonomy" id="97028"/>
    <lineage>
        <taxon>Eukaryota</taxon>
        <taxon>Viridiplantae</taxon>
        <taxon>Streptophyta</taxon>
        <taxon>Embryophyta</taxon>
        <taxon>Tracheophyta</taxon>
        <taxon>Spermatophyta</taxon>
        <taxon>Magnoliopsida</taxon>
        <taxon>eudicotyledons</taxon>
        <taxon>Gunneridae</taxon>
        <taxon>Pentapetalae</taxon>
        <taxon>rosids</taxon>
        <taxon>fabids</taxon>
        <taxon>Fabales</taxon>
        <taxon>Fabaceae</taxon>
        <taxon>Papilionoideae</taxon>
        <taxon>50 kb inversion clade</taxon>
        <taxon>NPAAA clade</taxon>
        <taxon>Hologalegina</taxon>
        <taxon>IRL clade</taxon>
        <taxon>Trifolieae</taxon>
        <taxon>Trifolium</taxon>
    </lineage>
</organism>
<comment type="similarity">
    <text evidence="2">Belongs to the major facilitator superfamily. Proton-dependent oligopeptide transporter (POT/PTR) (TC 2.A.17) family.</text>
</comment>
<evidence type="ECO:0000256" key="4">
    <source>
        <dbReference type="ARBA" id="ARBA00022989"/>
    </source>
</evidence>
<evidence type="ECO:0000313" key="6">
    <source>
        <dbReference type="EMBL" id="MCI57941.1"/>
    </source>
</evidence>
<keyword evidence="5" id="KW-0472">Membrane</keyword>
<dbReference type="InterPro" id="IPR036259">
    <property type="entry name" value="MFS_trans_sf"/>
</dbReference>
<name>A0A392TA07_9FABA</name>
<dbReference type="Proteomes" id="UP000265520">
    <property type="component" value="Unassembled WGS sequence"/>
</dbReference>
<proteinExistence type="inferred from homology"/>
<feature type="non-terminal residue" evidence="6">
    <location>
        <position position="69"/>
    </location>
</feature>
<evidence type="ECO:0000256" key="5">
    <source>
        <dbReference type="ARBA" id="ARBA00023136"/>
    </source>
</evidence>
<keyword evidence="3" id="KW-0812">Transmembrane</keyword>
<evidence type="ECO:0000256" key="3">
    <source>
        <dbReference type="ARBA" id="ARBA00022692"/>
    </source>
</evidence>
<comment type="caution">
    <text evidence="6">The sequence shown here is derived from an EMBL/GenBank/DDBJ whole genome shotgun (WGS) entry which is preliminary data.</text>
</comment>
<dbReference type="GO" id="GO:0022857">
    <property type="term" value="F:transmembrane transporter activity"/>
    <property type="evidence" value="ECO:0007669"/>
    <property type="project" value="InterPro"/>
</dbReference>
<dbReference type="Gene3D" id="1.20.1250.20">
    <property type="entry name" value="MFS general substrate transporter like domains"/>
    <property type="match status" value="1"/>
</dbReference>
<dbReference type="AlphaFoldDB" id="A0A392TA07"/>
<evidence type="ECO:0000256" key="1">
    <source>
        <dbReference type="ARBA" id="ARBA00004141"/>
    </source>
</evidence>
<evidence type="ECO:0000256" key="2">
    <source>
        <dbReference type="ARBA" id="ARBA00005982"/>
    </source>
</evidence>
<keyword evidence="7" id="KW-1185">Reference proteome</keyword>
<dbReference type="PANTHER" id="PTHR11654">
    <property type="entry name" value="OLIGOPEPTIDE TRANSPORTER-RELATED"/>
    <property type="match status" value="1"/>
</dbReference>
<keyword evidence="4" id="KW-1133">Transmembrane helix</keyword>
<evidence type="ECO:0000313" key="7">
    <source>
        <dbReference type="Proteomes" id="UP000265520"/>
    </source>
</evidence>
<sequence length="69" mass="7555">MECVNSVCQSETLAQSAVFFLGLYLIALGTGGIKPCIVPFGADQFDDTDHREKASKGSFFNWIYFAANI</sequence>